<dbReference type="InterPro" id="IPR036565">
    <property type="entry name" value="Mur-like_cat_sf"/>
</dbReference>
<feature type="binding site" evidence="2">
    <location>
        <position position="230"/>
    </location>
    <ligand>
        <name>Zn(2+)</name>
        <dbReference type="ChEBI" id="CHEBI:29105"/>
    </ligand>
</feature>
<dbReference type="Proteomes" id="UP000220611">
    <property type="component" value="Unassembled WGS sequence"/>
</dbReference>
<comment type="similarity">
    <text evidence="2">Belongs to the MurCDEF family. MurT subfamily.</text>
</comment>
<dbReference type="GO" id="GO:0071555">
    <property type="term" value="P:cell wall organization"/>
    <property type="evidence" value="ECO:0007669"/>
    <property type="project" value="UniProtKB-KW"/>
</dbReference>
<keyword evidence="2" id="KW-0479">Metal-binding</keyword>
<dbReference type="GO" id="GO:0008360">
    <property type="term" value="P:regulation of cell shape"/>
    <property type="evidence" value="ECO:0007669"/>
    <property type="project" value="UniProtKB-KW"/>
</dbReference>
<evidence type="ECO:0000313" key="5">
    <source>
        <dbReference type="EMBL" id="PEQ24341.1"/>
    </source>
</evidence>
<feature type="domain" description="Mur ligase central" evidence="3">
    <location>
        <begin position="51"/>
        <end position="172"/>
    </location>
</feature>
<comment type="catalytic activity">
    <reaction evidence="2">
        <text>beta-D-GlcNAc-(1-&gt;4)-Mur2Ac(oyl-L-Ala-gamma-D-O-P-Glu-L-Lys-D-Ala-D-Ala)-di-trans,octa-cis-undecaprenyl diphosphate + NH4(+) = beta-D-GlcNAc-(1-&gt;4)-Mur2Ac(oyl-L-Ala-D-isoglutaminyl-L-Lys-D-Ala-D-Ala)-di-trans,octa-cis-undecaprenyl diphosphate + phosphate + H(+)</text>
        <dbReference type="Rhea" id="RHEA:57932"/>
        <dbReference type="ChEBI" id="CHEBI:15378"/>
        <dbReference type="ChEBI" id="CHEBI:28938"/>
        <dbReference type="ChEBI" id="CHEBI:43474"/>
        <dbReference type="ChEBI" id="CHEBI:62233"/>
        <dbReference type="ChEBI" id="CHEBI:143132"/>
    </reaction>
</comment>
<accession>A0A855A4I5</accession>
<keyword evidence="6" id="KW-1185">Reference proteome</keyword>
<dbReference type="GO" id="GO:0140282">
    <property type="term" value="F:carbon-nitrogen ligase activity on lipid II"/>
    <property type="evidence" value="ECO:0007669"/>
    <property type="project" value="UniProtKB-UniRule"/>
</dbReference>
<dbReference type="PANTHER" id="PTHR23135">
    <property type="entry name" value="MUR LIGASE FAMILY MEMBER"/>
    <property type="match status" value="1"/>
</dbReference>
<keyword evidence="2" id="KW-0436">Ligase</keyword>
<comment type="catalytic activity">
    <reaction evidence="2">
        <text>beta-D-GlcNAc-(1-&gt;4)-Mur2Ac(oyl-L-Ala-gamma-D-Glu-L-Lys-D-Ala-D-Ala)-di-trans,octa-cis-undecaprenyl diphosphate + L-glutamine + ATP + H2O = beta-D-GlcNAc-(1-&gt;4)-Mur2Ac(oyl-L-Ala-D-isoglutaminyl-L-Lys-D-Ala-D-Ala)-di-trans,octa-cis-undecaprenyl diphosphate + L-glutamate + ADP + phosphate + H(+)</text>
        <dbReference type="Rhea" id="RHEA:57928"/>
        <dbReference type="ChEBI" id="CHEBI:15377"/>
        <dbReference type="ChEBI" id="CHEBI:15378"/>
        <dbReference type="ChEBI" id="CHEBI:29985"/>
        <dbReference type="ChEBI" id="CHEBI:30616"/>
        <dbReference type="ChEBI" id="CHEBI:43474"/>
        <dbReference type="ChEBI" id="CHEBI:58359"/>
        <dbReference type="ChEBI" id="CHEBI:60033"/>
        <dbReference type="ChEBI" id="CHEBI:62233"/>
        <dbReference type="ChEBI" id="CHEBI:456216"/>
        <dbReference type="EC" id="6.3.5.13"/>
    </reaction>
</comment>
<organism evidence="5 6">
    <name type="scientific">[Clostridium] leptum DSM 753</name>
    <dbReference type="NCBI Taxonomy" id="428125"/>
    <lineage>
        <taxon>Bacteria</taxon>
        <taxon>Bacillati</taxon>
        <taxon>Bacillota</taxon>
        <taxon>Clostridia</taxon>
        <taxon>Eubacteriales</taxon>
        <taxon>Oscillospiraceae</taxon>
        <taxon>Oscillospiraceae incertae sedis</taxon>
    </lineage>
</organism>
<evidence type="ECO:0000256" key="1">
    <source>
        <dbReference type="ARBA" id="ARBA00004752"/>
    </source>
</evidence>
<dbReference type="Pfam" id="PF08353">
    <property type="entry name" value="MurT_C"/>
    <property type="match status" value="1"/>
</dbReference>
<comment type="caution">
    <text evidence="5">The sequence shown here is derived from an EMBL/GenBank/DDBJ whole genome shotgun (WGS) entry which is preliminary data.</text>
</comment>
<dbReference type="GO" id="GO:0009252">
    <property type="term" value="P:peptidoglycan biosynthetic process"/>
    <property type="evidence" value="ECO:0007669"/>
    <property type="project" value="UniProtKB-UniRule"/>
</dbReference>
<dbReference type="EMBL" id="NOXF01000006">
    <property type="protein sequence ID" value="PEQ24341.1"/>
    <property type="molecule type" value="Genomic_DNA"/>
</dbReference>
<keyword evidence="2" id="KW-0862">Zinc</keyword>
<feature type="binding site" evidence="2">
    <location>
        <position position="227"/>
    </location>
    <ligand>
        <name>Zn(2+)</name>
        <dbReference type="ChEBI" id="CHEBI:29105"/>
    </ligand>
</feature>
<evidence type="ECO:0000256" key="2">
    <source>
        <dbReference type="HAMAP-Rule" id="MF_02214"/>
    </source>
</evidence>
<dbReference type="GO" id="GO:0005524">
    <property type="term" value="F:ATP binding"/>
    <property type="evidence" value="ECO:0007669"/>
    <property type="project" value="UniProtKB-UniRule"/>
</dbReference>
<dbReference type="InterPro" id="IPR013564">
    <property type="entry name" value="MurT_C"/>
</dbReference>
<comment type="function">
    <text evidence="2">The lipid II isoglutaminyl synthase complex catalyzes the formation of alpha-D-isoglutamine in the cell wall lipid II stem peptide. The MurT subunit catalyzes the ATP-dependent amidation of D-glutamate residue of lipid II, converting it to an isoglutamine residue.</text>
</comment>
<gene>
    <name evidence="2" type="primary">murT</name>
    <name evidence="5" type="ORF">CH238_09095</name>
</gene>
<dbReference type="EC" id="6.3.5.13" evidence="2"/>
<keyword evidence="2" id="KW-0547">Nucleotide-binding</keyword>
<keyword evidence="2" id="KW-0961">Cell wall biogenesis/degradation</keyword>
<dbReference type="Pfam" id="PF08245">
    <property type="entry name" value="Mur_ligase_M"/>
    <property type="match status" value="1"/>
</dbReference>
<dbReference type="HAMAP" id="MF_02214">
    <property type="entry name" value="Lipid_II_synth_MurT"/>
    <property type="match status" value="1"/>
</dbReference>
<keyword evidence="2" id="KW-0067">ATP-binding</keyword>
<keyword evidence="2" id="KW-0573">Peptidoglycan synthesis</keyword>
<comment type="subunit">
    <text evidence="2">Forms a heterodimer with GatD.</text>
</comment>
<dbReference type="AlphaFoldDB" id="A0A855A4I5"/>
<name>A0A855A4I5_9FIRM</name>
<feature type="binding site" evidence="2">
    <location>
        <position position="205"/>
    </location>
    <ligand>
        <name>Zn(2+)</name>
        <dbReference type="ChEBI" id="CHEBI:29105"/>
    </ligand>
</feature>
<feature type="binding site" evidence="2">
    <location>
        <position position="208"/>
    </location>
    <ligand>
        <name>Zn(2+)</name>
        <dbReference type="ChEBI" id="CHEBI:29105"/>
    </ligand>
</feature>
<dbReference type="GO" id="GO:0008270">
    <property type="term" value="F:zinc ion binding"/>
    <property type="evidence" value="ECO:0007669"/>
    <property type="project" value="UniProtKB-UniRule"/>
</dbReference>
<keyword evidence="2" id="KW-0133">Cell shape</keyword>
<evidence type="ECO:0000259" key="4">
    <source>
        <dbReference type="Pfam" id="PF08353"/>
    </source>
</evidence>
<dbReference type="InterPro" id="IPR013221">
    <property type="entry name" value="Mur_ligase_cen"/>
</dbReference>
<sequence>MKKFFVILVCKTIRLIGRLTGRGSSLPGQIALKLDPDILSKIKMPPYIVAVTGSNGKTSTVELIARILKDAGKSFAYNKEGSNQIEGVTTLILEHCTFSGKVKPEIILIESDERFAKYTFRYFSPTHYIITNLYRDQLTRNGHPEWVAHAIEESIRPETQLVLNADDPLVSKFGLGRDNTVYFGADRLPQSTDSCTSLYNDGKYCPNCKQPLEYAFYHYNHIGKFHCPSCGLRSCPTAYTVTSADLDESSVVINEKYRLRLAFSSFYMMYNTLAAFAAASLLGVAPESIVRSISDYTLQNGRIVRFAIGRHPGVLLASKHENSVSYDQSLRAAVAGGRPKTVIIIVDAVSRKYFTSDVSWLWDIDFELLKSENVQRIVLAGLYCNDLATRFDYTEIPQEKITVISDIGEAVSWLAENAVGEILAVTCFSDKGKFLSHVQPQKEAKP</sequence>
<dbReference type="PANTHER" id="PTHR23135:SF7">
    <property type="entry name" value="LIPID II ISOGLUTAMINYL SYNTHASE (GLUTAMINE-HYDROLYZING) SUBUNIT MURT"/>
    <property type="match status" value="1"/>
</dbReference>
<feature type="active site" evidence="2">
    <location>
        <position position="357"/>
    </location>
</feature>
<dbReference type="Gene3D" id="3.40.1190.10">
    <property type="entry name" value="Mur-like, catalytic domain"/>
    <property type="match status" value="1"/>
</dbReference>
<comment type="catalytic activity">
    <reaction evidence="2">
        <text>beta-D-GlcNAc-(1-&gt;4)-Mur2Ac(oyl-L-Ala-gamma-D-Glu-L-Lys-D-Ala-D-Ala)-di-trans,octa-cis-undecaprenyl diphosphate + ATP = beta-D-GlcNAc-(1-&gt;4)-Mur2Ac(oyl-L-Ala-gamma-D-O-P-Glu-L-Lys-D-Ala-D-Ala)-di-trans,octa-cis-undecaprenyl diphosphate + ADP</text>
        <dbReference type="Rhea" id="RHEA:59488"/>
        <dbReference type="ChEBI" id="CHEBI:30616"/>
        <dbReference type="ChEBI" id="CHEBI:60033"/>
        <dbReference type="ChEBI" id="CHEBI:143132"/>
        <dbReference type="ChEBI" id="CHEBI:456216"/>
    </reaction>
</comment>
<evidence type="ECO:0000313" key="6">
    <source>
        <dbReference type="Proteomes" id="UP000220611"/>
    </source>
</evidence>
<evidence type="ECO:0000259" key="3">
    <source>
        <dbReference type="Pfam" id="PF08245"/>
    </source>
</evidence>
<dbReference type="InterPro" id="IPR043703">
    <property type="entry name" value="Lipid_II_synth_MurT"/>
</dbReference>
<dbReference type="UniPathway" id="UPA00219"/>
<proteinExistence type="inferred from homology"/>
<protein>
    <recommendedName>
        <fullName evidence="2">Lipid II isoglutaminyl synthase (glutamine-hydrolyzing) subunit MurT</fullName>
        <ecNumber evidence="2">6.3.5.13</ecNumber>
    </recommendedName>
</protein>
<dbReference type="SUPFAM" id="SSF53623">
    <property type="entry name" value="MurD-like peptide ligases, catalytic domain"/>
    <property type="match status" value="1"/>
</dbReference>
<comment type="pathway">
    <text evidence="1 2">Cell wall biogenesis; peptidoglycan biosynthesis.</text>
</comment>
<dbReference type="GO" id="GO:0016881">
    <property type="term" value="F:acid-amino acid ligase activity"/>
    <property type="evidence" value="ECO:0007669"/>
    <property type="project" value="InterPro"/>
</dbReference>
<feature type="domain" description="Lipid II isoglutaminyl synthase (glutamine-hydrolyzing) subunit MurT C-terminal" evidence="4">
    <location>
        <begin position="322"/>
        <end position="417"/>
    </location>
</feature>
<reference evidence="5 6" key="1">
    <citation type="submission" date="2017-07" db="EMBL/GenBank/DDBJ databases">
        <title>Prevalence of linear plasmids in Cutibacterium (Propionibacterium) acnes isolates obtained from prostatic tissue.</title>
        <authorList>
            <person name="Davidsson S."/>
            <person name="Carlsson J."/>
            <person name="Molling P."/>
            <person name="Andren O."/>
            <person name="Andersson S.-O."/>
            <person name="Brzuszkiewicz E."/>
            <person name="Poehlein A."/>
            <person name="Al-Zeer M."/>
            <person name="Brinkmann V."/>
            <person name="Scavenius C."/>
            <person name="Nazipi S."/>
            <person name="Soderquist B."/>
            <person name="Bruggemann H."/>
        </authorList>
    </citation>
    <scope>NUCLEOTIDE SEQUENCE [LARGE SCALE GENOMIC DNA]</scope>
    <source>
        <strain evidence="5 6">DSM 753</strain>
    </source>
</reference>